<proteinExistence type="predicted"/>
<dbReference type="EMBL" id="WIXE01021108">
    <property type="protein sequence ID" value="KAK5968721.1"/>
    <property type="molecule type" value="Genomic_DNA"/>
</dbReference>
<dbReference type="AlphaFoldDB" id="A0AAN8EUY4"/>
<feature type="region of interest" description="Disordered" evidence="1">
    <location>
        <begin position="66"/>
        <end position="100"/>
    </location>
</feature>
<comment type="caution">
    <text evidence="2">The sequence shown here is derived from an EMBL/GenBank/DDBJ whole genome shotgun (WGS) entry which is preliminary data.</text>
</comment>
<accession>A0AAN8EUY4</accession>
<protein>
    <submittedName>
        <fullName evidence="2">Uncharacterized protein</fullName>
    </submittedName>
</protein>
<sequence>MQFLPMHPNEGIVPLRVWKLNSVKRACLVDRADQFVKYNLQHEDATVRMSKVFNMAGALGSRLDRSAPGGIVRSRVKHPGSYKGGERRGSDRAASLADYH</sequence>
<evidence type="ECO:0000313" key="3">
    <source>
        <dbReference type="Proteomes" id="UP001331761"/>
    </source>
</evidence>
<reference evidence="2 3" key="1">
    <citation type="submission" date="2019-10" db="EMBL/GenBank/DDBJ databases">
        <title>Assembly and Annotation for the nematode Trichostrongylus colubriformis.</title>
        <authorList>
            <person name="Martin J."/>
        </authorList>
    </citation>
    <scope>NUCLEOTIDE SEQUENCE [LARGE SCALE GENOMIC DNA]</scope>
    <source>
        <strain evidence="2">G859</strain>
        <tissue evidence="2">Whole worm</tissue>
    </source>
</reference>
<evidence type="ECO:0000256" key="1">
    <source>
        <dbReference type="SAM" id="MobiDB-lite"/>
    </source>
</evidence>
<keyword evidence="3" id="KW-1185">Reference proteome</keyword>
<name>A0AAN8EUY4_TRICO</name>
<dbReference type="Proteomes" id="UP001331761">
    <property type="component" value="Unassembled WGS sequence"/>
</dbReference>
<gene>
    <name evidence="2" type="ORF">GCK32_000325</name>
</gene>
<organism evidence="2 3">
    <name type="scientific">Trichostrongylus colubriformis</name>
    <name type="common">Black scour worm</name>
    <dbReference type="NCBI Taxonomy" id="6319"/>
    <lineage>
        <taxon>Eukaryota</taxon>
        <taxon>Metazoa</taxon>
        <taxon>Ecdysozoa</taxon>
        <taxon>Nematoda</taxon>
        <taxon>Chromadorea</taxon>
        <taxon>Rhabditida</taxon>
        <taxon>Rhabditina</taxon>
        <taxon>Rhabditomorpha</taxon>
        <taxon>Strongyloidea</taxon>
        <taxon>Trichostrongylidae</taxon>
        <taxon>Trichostrongylus</taxon>
    </lineage>
</organism>
<evidence type="ECO:0000313" key="2">
    <source>
        <dbReference type="EMBL" id="KAK5968721.1"/>
    </source>
</evidence>